<protein>
    <recommendedName>
        <fullName evidence="2">Reverse transcriptase Ty1/copia-type domain-containing protein</fullName>
    </recommendedName>
</protein>
<name>A0A2N9GK33_FAGSY</name>
<evidence type="ECO:0000256" key="1">
    <source>
        <dbReference type="SAM" id="MobiDB-lite"/>
    </source>
</evidence>
<dbReference type="Pfam" id="PF07727">
    <property type="entry name" value="RVT_2"/>
    <property type="match status" value="2"/>
</dbReference>
<dbReference type="InterPro" id="IPR043502">
    <property type="entry name" value="DNA/RNA_pol_sf"/>
</dbReference>
<feature type="domain" description="Reverse transcriptase Ty1/copia-type" evidence="2">
    <location>
        <begin position="365"/>
        <end position="422"/>
    </location>
</feature>
<accession>A0A2N9GK33</accession>
<dbReference type="AlphaFoldDB" id="A0A2N9GK33"/>
<feature type="compositionally biased region" description="Low complexity" evidence="1">
    <location>
        <begin position="280"/>
        <end position="306"/>
    </location>
</feature>
<dbReference type="PANTHER" id="PTHR11439:SF450">
    <property type="entry name" value="REVERSE TRANSCRIPTASE TY1_COPIA-TYPE DOMAIN-CONTAINING PROTEIN"/>
    <property type="match status" value="1"/>
</dbReference>
<feature type="region of interest" description="Disordered" evidence="1">
    <location>
        <begin position="87"/>
        <end position="126"/>
    </location>
</feature>
<reference evidence="3" key="1">
    <citation type="submission" date="2018-02" db="EMBL/GenBank/DDBJ databases">
        <authorList>
            <person name="Cohen D.B."/>
            <person name="Kent A.D."/>
        </authorList>
    </citation>
    <scope>NUCLEOTIDE SEQUENCE</scope>
</reference>
<evidence type="ECO:0000259" key="2">
    <source>
        <dbReference type="Pfam" id="PF07727"/>
    </source>
</evidence>
<dbReference type="SUPFAM" id="SSF56672">
    <property type="entry name" value="DNA/RNA polymerases"/>
    <property type="match status" value="1"/>
</dbReference>
<dbReference type="InterPro" id="IPR013103">
    <property type="entry name" value="RVT_2"/>
</dbReference>
<dbReference type="EMBL" id="OIVN01001990">
    <property type="protein sequence ID" value="SPC99564.1"/>
    <property type="molecule type" value="Genomic_DNA"/>
</dbReference>
<dbReference type="CDD" id="cd09272">
    <property type="entry name" value="RNase_HI_RT_Ty1"/>
    <property type="match status" value="1"/>
</dbReference>
<organism evidence="3">
    <name type="scientific">Fagus sylvatica</name>
    <name type="common">Beechnut</name>
    <dbReference type="NCBI Taxonomy" id="28930"/>
    <lineage>
        <taxon>Eukaryota</taxon>
        <taxon>Viridiplantae</taxon>
        <taxon>Streptophyta</taxon>
        <taxon>Embryophyta</taxon>
        <taxon>Tracheophyta</taxon>
        <taxon>Spermatophyta</taxon>
        <taxon>Magnoliopsida</taxon>
        <taxon>eudicotyledons</taxon>
        <taxon>Gunneridae</taxon>
        <taxon>Pentapetalae</taxon>
        <taxon>rosids</taxon>
        <taxon>fabids</taxon>
        <taxon>Fagales</taxon>
        <taxon>Fagaceae</taxon>
        <taxon>Fagus</taxon>
    </lineage>
</organism>
<feature type="region of interest" description="Disordered" evidence="1">
    <location>
        <begin position="280"/>
        <end position="326"/>
    </location>
</feature>
<feature type="compositionally biased region" description="Low complexity" evidence="1">
    <location>
        <begin position="99"/>
        <end position="110"/>
    </location>
</feature>
<sequence length="820" mass="90477">MQIHYQLATLRKGDLSIADYFHRFTSLADTLAAIDQPLADFELFKPGPDPLSLEELYGHLLAHELRLVQNQPSVDLSMAIAHFANKTSSTRGGRGGCYSNSGQNGRSSSNAFQKNAHRGRGRGRGNFNSNRPVCQVCTKAGHDALHCYHRFDNAYTAKSTPNVQAFVATPQASPDPNWYTDTGGRPLLQRQSKDGLYHFPTTANKGCSSKFNTSAIAFLGECTSLHQWHFRLGTGTEVIQPIFAPIRATPLAQPHSRSSFAPLMAYAPFSSSNGLSLSNISPSPNPIDNPIISPDSPASPNLGSVPVCPPNSPPSSTSQIDATSAPINPTNALPPPHPMLTHSRNNISKPKCDAMNSEFDALLRNRTWSLVPTATARNIIGYKWVFRIKRHADGSIERYKARLVAKGFHQQTEVDYSETFNPNAFLHGDLSEDVFMSQPPGYSHPQFPNHVCKLEKALYGLKQAPRAWFLKLSTKLLSLGFSSSQSDSSLFIYKYSSFVMYVLIYVDDIIITRSKPSAIDELLLVLKSDFAVKDFGCLNFFLGIEVIRNEHGALLSQKCYILDLLKRNNMIDAKLVRSPMATSTVLSTLEGEPLANPTPYRSVIGALQYLAITRPDIAFVRSRMLIGLAVVMTPAPLEVTVSFLAPILSPGVVKKQATVARSSTEAEYKALANVAAEIKWLRSLLCELGIRVSNPSVLWCDNIGATYMASNPVFHARTKHVEIDFHFVWDMVVDKLLTVRFLSNRDQLADIFTKPLSSTRFIMLRSKLSICPMMLNLKGAVKDNSLQLLLSSHSNSNITNNLDSSTDNDTAKIKQHHPTT</sequence>
<gene>
    <name evidence="3" type="ORF">FSB_LOCUS27446</name>
</gene>
<feature type="region of interest" description="Disordered" evidence="1">
    <location>
        <begin position="800"/>
        <end position="820"/>
    </location>
</feature>
<feature type="domain" description="Reverse transcriptase Ty1/copia-type" evidence="2">
    <location>
        <begin position="423"/>
        <end position="580"/>
    </location>
</feature>
<proteinExistence type="predicted"/>
<dbReference type="PANTHER" id="PTHR11439">
    <property type="entry name" value="GAG-POL-RELATED RETROTRANSPOSON"/>
    <property type="match status" value="1"/>
</dbReference>
<evidence type="ECO:0000313" key="3">
    <source>
        <dbReference type="EMBL" id="SPC99564.1"/>
    </source>
</evidence>